<protein>
    <submittedName>
        <fullName evidence="1">Uncharacterized protein</fullName>
    </submittedName>
</protein>
<reference evidence="1 2" key="1">
    <citation type="journal article" date="2021" name="Elife">
        <title>Chloroplast acquisition without the gene transfer in kleptoplastic sea slugs, Plakobranchus ocellatus.</title>
        <authorList>
            <person name="Maeda T."/>
            <person name="Takahashi S."/>
            <person name="Yoshida T."/>
            <person name="Shimamura S."/>
            <person name="Takaki Y."/>
            <person name="Nagai Y."/>
            <person name="Toyoda A."/>
            <person name="Suzuki Y."/>
            <person name="Arimoto A."/>
            <person name="Ishii H."/>
            <person name="Satoh N."/>
            <person name="Nishiyama T."/>
            <person name="Hasebe M."/>
            <person name="Maruyama T."/>
            <person name="Minagawa J."/>
            <person name="Obokata J."/>
            <person name="Shigenobu S."/>
        </authorList>
    </citation>
    <scope>NUCLEOTIDE SEQUENCE [LARGE SCALE GENOMIC DNA]</scope>
</reference>
<dbReference type="Proteomes" id="UP000762676">
    <property type="component" value="Unassembled WGS sequence"/>
</dbReference>
<evidence type="ECO:0000313" key="2">
    <source>
        <dbReference type="Proteomes" id="UP000762676"/>
    </source>
</evidence>
<gene>
    <name evidence="1" type="ORF">ElyMa_000199600</name>
</gene>
<dbReference type="EMBL" id="BMAT01000373">
    <property type="protein sequence ID" value="GFR65222.1"/>
    <property type="molecule type" value="Genomic_DNA"/>
</dbReference>
<evidence type="ECO:0000313" key="1">
    <source>
        <dbReference type="EMBL" id="GFR65222.1"/>
    </source>
</evidence>
<comment type="caution">
    <text evidence="1">The sequence shown here is derived from an EMBL/GenBank/DDBJ whole genome shotgun (WGS) entry which is preliminary data.</text>
</comment>
<accession>A0AAV4EWH4</accession>
<organism evidence="1 2">
    <name type="scientific">Elysia marginata</name>
    <dbReference type="NCBI Taxonomy" id="1093978"/>
    <lineage>
        <taxon>Eukaryota</taxon>
        <taxon>Metazoa</taxon>
        <taxon>Spiralia</taxon>
        <taxon>Lophotrochozoa</taxon>
        <taxon>Mollusca</taxon>
        <taxon>Gastropoda</taxon>
        <taxon>Heterobranchia</taxon>
        <taxon>Euthyneura</taxon>
        <taxon>Panpulmonata</taxon>
        <taxon>Sacoglossa</taxon>
        <taxon>Placobranchoidea</taxon>
        <taxon>Plakobranchidae</taxon>
        <taxon>Elysia</taxon>
    </lineage>
</organism>
<name>A0AAV4EWH4_9GAST</name>
<keyword evidence="2" id="KW-1185">Reference proteome</keyword>
<proteinExistence type="predicted"/>
<sequence length="159" mass="17326">MAGRLHTDVCAWRRPSPLPTGQDPSCQQAAGIPVRPGLRSLIGAHAGMFISVCLYLDEDSIISVDDVSVIPVSRARSGSLYRTVPGEADNTSPWQHRQKSQILRSILSGRYTCCGCVSPSRLTVVGRERVQGVKHSTQGFERGWCVRSPDLARELGLVL</sequence>
<dbReference type="AlphaFoldDB" id="A0AAV4EWH4"/>